<dbReference type="Pfam" id="PF00702">
    <property type="entry name" value="Hydrolase"/>
    <property type="match status" value="1"/>
</dbReference>
<name>A0A4S2H9M2_9PROT</name>
<dbReference type="PANTHER" id="PTHR43611">
    <property type="entry name" value="ALPHA-D-GLUCOSE 1-PHOSPHATE PHOSPHATASE"/>
    <property type="match status" value="1"/>
</dbReference>
<dbReference type="Proteomes" id="UP000305451">
    <property type="component" value="Unassembled WGS sequence"/>
</dbReference>
<keyword evidence="2" id="KW-1185">Reference proteome</keyword>
<evidence type="ECO:0000313" key="2">
    <source>
        <dbReference type="Proteomes" id="UP000305451"/>
    </source>
</evidence>
<dbReference type="InterPro" id="IPR036412">
    <property type="entry name" value="HAD-like_sf"/>
</dbReference>
<evidence type="ECO:0000313" key="1">
    <source>
        <dbReference type="EMBL" id="TGY92565.1"/>
    </source>
</evidence>
<dbReference type="InterPro" id="IPR006439">
    <property type="entry name" value="HAD-SF_hydro_IA"/>
</dbReference>
<dbReference type="Gene3D" id="3.40.50.1000">
    <property type="entry name" value="HAD superfamily/HAD-like"/>
    <property type="match status" value="1"/>
</dbReference>
<reference evidence="1 2" key="1">
    <citation type="journal article" date="2013" name="Int. J. Syst. Evol. Microbiol.">
        <title>Marinicauda pacifica gen. nov., sp. nov., a prosthecate alphaproteobacterium of the family Hyphomonadaceae isolated from deep seawater.</title>
        <authorList>
            <person name="Zhang X.Y."/>
            <person name="Li G.W."/>
            <person name="Wang C.S."/>
            <person name="Zhang Y.J."/>
            <person name="Xu X.W."/>
            <person name="Li H."/>
            <person name="Liu A."/>
            <person name="Liu C."/>
            <person name="Xie B.B."/>
            <person name="Qin Q.L."/>
            <person name="Xu Z."/>
            <person name="Chen X.L."/>
            <person name="Zhou B.C."/>
            <person name="Zhang Y.Z."/>
        </authorList>
    </citation>
    <scope>NUCLEOTIDE SEQUENCE [LARGE SCALE GENOMIC DNA]</scope>
    <source>
        <strain evidence="1 2">P-1 km-3</strain>
    </source>
</reference>
<protein>
    <submittedName>
        <fullName evidence="1">HAD family phosphatase</fullName>
    </submittedName>
</protein>
<dbReference type="EMBL" id="SRXV01000003">
    <property type="protein sequence ID" value="TGY92565.1"/>
    <property type="molecule type" value="Genomic_DNA"/>
</dbReference>
<dbReference type="PANTHER" id="PTHR43611:SF3">
    <property type="entry name" value="FLAVIN MONONUCLEOTIDE HYDROLASE 1, CHLOROPLATIC"/>
    <property type="match status" value="1"/>
</dbReference>
<comment type="caution">
    <text evidence="1">The sequence shown here is derived from an EMBL/GenBank/DDBJ whole genome shotgun (WGS) entry which is preliminary data.</text>
</comment>
<accession>A0A4S2H9M2</accession>
<dbReference type="AlphaFoldDB" id="A0A4S2H9M2"/>
<proteinExistence type="predicted"/>
<dbReference type="SUPFAM" id="SSF56784">
    <property type="entry name" value="HAD-like"/>
    <property type="match status" value="1"/>
</dbReference>
<dbReference type="OrthoDB" id="9807742at2"/>
<gene>
    <name evidence="1" type="ORF">E5162_11060</name>
</gene>
<dbReference type="InterPro" id="IPR023214">
    <property type="entry name" value="HAD_sf"/>
</dbReference>
<dbReference type="NCBIfam" id="TIGR01509">
    <property type="entry name" value="HAD-SF-IA-v3"/>
    <property type="match status" value="1"/>
</dbReference>
<organism evidence="1 2">
    <name type="scientific">Marinicauda pacifica</name>
    <dbReference type="NCBI Taxonomy" id="1133559"/>
    <lineage>
        <taxon>Bacteria</taxon>
        <taxon>Pseudomonadati</taxon>
        <taxon>Pseudomonadota</taxon>
        <taxon>Alphaproteobacteria</taxon>
        <taxon>Maricaulales</taxon>
        <taxon>Maricaulaceae</taxon>
        <taxon>Marinicauda</taxon>
    </lineage>
</organism>
<sequence>MAWHSRHDAGVPMARNRQPLMAAHPGKAALIEAWDARWDEMFDGPVETMDTLVAELAAAGYPQYGLSNLPAEKWGALLRMYPFLDALADTVVSGQEGVIKPDPHIYEITKQRVPFAAGDVLFVDDRAENIDAARQAGFLGHVFTGEAELRRALADHGVPVRTEA</sequence>